<dbReference type="SUPFAM" id="SSF111369">
    <property type="entry name" value="HlyD-like secretion proteins"/>
    <property type="match status" value="1"/>
</dbReference>
<dbReference type="Pfam" id="PF25917">
    <property type="entry name" value="BSH_RND"/>
    <property type="match status" value="1"/>
</dbReference>
<evidence type="ECO:0000259" key="11">
    <source>
        <dbReference type="Pfam" id="PF25944"/>
    </source>
</evidence>
<evidence type="ECO:0000259" key="10">
    <source>
        <dbReference type="Pfam" id="PF25917"/>
    </source>
</evidence>
<sequence length="454" mass="47211">MPKLSRSLATLAILLAAAAGAAYLTRDRWRASAPPWLQAYLPPAESADQGKPAAPRAGGGRRGRRGSFDGGPLPVLIAEAKTADVPVYLYGVGTVKAYNTVTITPQVSGQIVDMPFREGQDVKKGEVIARIDDSTYKAALDQAIAKRAQDQALLDNAKRDLQRYIGLAASNSVTRQTADTQRSTVAQYEAQLKSDDAAIASAQATLAYTTITAPIDGRAGIRSVDVGNVVQASGSTGLVTLTQLKPIAVLFSVPQQALAEIAPAGGKEPLQVEALRGDNKVLIDTGKLEVVNNEVDASTGTIQLKAIFPNEALGLWPGAFVNAKLKVRTLAGVVVAPTAAIQRGPNGTFVYVLGDDGTAKMRPVTVSQQGDQQVVVDSGLKNGEKIITTGFARLSDGAKVEVSKSGAVPAEEDEEGLGAPAAQPETGSKTEGGEGQPQRKGHRRQQGGGAAPAP</sequence>
<dbReference type="Pfam" id="PF25944">
    <property type="entry name" value="Beta-barrel_RND"/>
    <property type="match status" value="1"/>
</dbReference>
<keyword evidence="6" id="KW-0472">Membrane</keyword>
<evidence type="ECO:0000259" key="12">
    <source>
        <dbReference type="Pfam" id="PF25967"/>
    </source>
</evidence>
<evidence type="ECO:0000259" key="9">
    <source>
        <dbReference type="Pfam" id="PF25876"/>
    </source>
</evidence>
<evidence type="ECO:0000256" key="3">
    <source>
        <dbReference type="ARBA" id="ARBA00022448"/>
    </source>
</evidence>
<keyword evidence="5" id="KW-0997">Cell inner membrane</keyword>
<keyword evidence="14" id="KW-1185">Reference proteome</keyword>
<dbReference type="Gene3D" id="1.10.287.470">
    <property type="entry name" value="Helix hairpin bin"/>
    <property type="match status" value="1"/>
</dbReference>
<dbReference type="Gene3D" id="2.40.50.100">
    <property type="match status" value="1"/>
</dbReference>
<evidence type="ECO:0000256" key="2">
    <source>
        <dbReference type="ARBA" id="ARBA00009477"/>
    </source>
</evidence>
<reference evidence="13 14" key="1">
    <citation type="submission" date="2024-07" db="EMBL/GenBank/DDBJ databases">
        <title>Description of Labrys sedimenti sp. nov., isolated from a diclofenac-degrading enrichment culture.</title>
        <authorList>
            <person name="Tancsics A."/>
            <person name="Csepanyi A."/>
        </authorList>
    </citation>
    <scope>NUCLEOTIDE SEQUENCE [LARGE SCALE GENOMIC DNA]</scope>
    <source>
        <strain evidence="13 14">LMG 23578</strain>
    </source>
</reference>
<keyword evidence="4" id="KW-1003">Cell membrane</keyword>
<feature type="domain" description="Multidrug resistance protein MdtA-like beta-barrel" evidence="11">
    <location>
        <begin position="246"/>
        <end position="328"/>
    </location>
</feature>
<evidence type="ECO:0000256" key="7">
    <source>
        <dbReference type="SAM" id="MobiDB-lite"/>
    </source>
</evidence>
<feature type="region of interest" description="Disordered" evidence="7">
    <location>
        <begin position="398"/>
        <end position="454"/>
    </location>
</feature>
<feature type="domain" description="Multidrug resistance protein MdtA-like alpha-helical hairpin" evidence="9">
    <location>
        <begin position="140"/>
        <end position="209"/>
    </location>
</feature>
<feature type="domain" description="Multidrug resistance protein MdtA-like C-terminal permuted SH3" evidence="12">
    <location>
        <begin position="333"/>
        <end position="391"/>
    </location>
</feature>
<evidence type="ECO:0000313" key="13">
    <source>
        <dbReference type="EMBL" id="MEW9304258.1"/>
    </source>
</evidence>
<name>A0ABV3PFG3_9HYPH</name>
<feature type="chain" id="PRO_5046554437" evidence="8">
    <location>
        <begin position="22"/>
        <end position="454"/>
    </location>
</feature>
<protein>
    <submittedName>
        <fullName evidence="13">Efflux RND transporter periplasmic adaptor subunit</fullName>
    </submittedName>
</protein>
<dbReference type="InterPro" id="IPR058624">
    <property type="entry name" value="MdtA-like_HH"/>
</dbReference>
<evidence type="ECO:0000256" key="4">
    <source>
        <dbReference type="ARBA" id="ARBA00022475"/>
    </source>
</evidence>
<feature type="signal peptide" evidence="8">
    <location>
        <begin position="1"/>
        <end position="21"/>
    </location>
</feature>
<evidence type="ECO:0000256" key="6">
    <source>
        <dbReference type="ARBA" id="ARBA00023136"/>
    </source>
</evidence>
<keyword evidence="8" id="KW-0732">Signal</keyword>
<gene>
    <name evidence="13" type="ORF">ABXS05_01815</name>
</gene>
<evidence type="ECO:0000313" key="14">
    <source>
        <dbReference type="Proteomes" id="UP001555786"/>
    </source>
</evidence>
<comment type="subcellular location">
    <subcellularLocation>
        <location evidence="1">Cell membrane</location>
    </subcellularLocation>
</comment>
<evidence type="ECO:0000256" key="1">
    <source>
        <dbReference type="ARBA" id="ARBA00004236"/>
    </source>
</evidence>
<feature type="domain" description="Multidrug resistance protein MdtA-like barrel-sandwich hybrid" evidence="10">
    <location>
        <begin position="99"/>
        <end position="241"/>
    </location>
</feature>
<organism evidence="13 14">
    <name type="scientific">Labrys neptuniae</name>
    <dbReference type="NCBI Taxonomy" id="376174"/>
    <lineage>
        <taxon>Bacteria</taxon>
        <taxon>Pseudomonadati</taxon>
        <taxon>Pseudomonadota</taxon>
        <taxon>Alphaproteobacteria</taxon>
        <taxon>Hyphomicrobiales</taxon>
        <taxon>Xanthobacteraceae</taxon>
        <taxon>Labrys</taxon>
    </lineage>
</organism>
<dbReference type="InterPro" id="IPR006143">
    <property type="entry name" value="RND_pump_MFP"/>
</dbReference>
<accession>A0ABV3PFG3</accession>
<dbReference type="NCBIfam" id="TIGR01730">
    <property type="entry name" value="RND_mfp"/>
    <property type="match status" value="1"/>
</dbReference>
<evidence type="ECO:0000256" key="8">
    <source>
        <dbReference type="SAM" id="SignalP"/>
    </source>
</evidence>
<evidence type="ECO:0000256" key="5">
    <source>
        <dbReference type="ARBA" id="ARBA00022519"/>
    </source>
</evidence>
<dbReference type="PANTHER" id="PTHR30469">
    <property type="entry name" value="MULTIDRUG RESISTANCE PROTEIN MDTA"/>
    <property type="match status" value="1"/>
</dbReference>
<dbReference type="EMBL" id="JBFNQD010000001">
    <property type="protein sequence ID" value="MEW9304258.1"/>
    <property type="molecule type" value="Genomic_DNA"/>
</dbReference>
<dbReference type="InterPro" id="IPR058626">
    <property type="entry name" value="MdtA-like_b-barrel"/>
</dbReference>
<dbReference type="Pfam" id="PF25967">
    <property type="entry name" value="RND-MFP_C"/>
    <property type="match status" value="1"/>
</dbReference>
<proteinExistence type="inferred from homology"/>
<dbReference type="PANTHER" id="PTHR30469:SF12">
    <property type="entry name" value="MULTIDRUG RESISTANCE PROTEIN MDTA"/>
    <property type="match status" value="1"/>
</dbReference>
<dbReference type="RefSeq" id="WP_367622711.1">
    <property type="nucleotide sequence ID" value="NZ_JBFNQD010000001.1"/>
</dbReference>
<dbReference type="Proteomes" id="UP001555786">
    <property type="component" value="Unassembled WGS sequence"/>
</dbReference>
<dbReference type="Pfam" id="PF25876">
    <property type="entry name" value="HH_MFP_RND"/>
    <property type="match status" value="1"/>
</dbReference>
<dbReference type="InterPro" id="IPR058627">
    <property type="entry name" value="MdtA-like_C"/>
</dbReference>
<dbReference type="InterPro" id="IPR058625">
    <property type="entry name" value="MdtA-like_BSH"/>
</dbReference>
<comment type="similarity">
    <text evidence="2">Belongs to the membrane fusion protein (MFP) (TC 8.A.1) family.</text>
</comment>
<feature type="region of interest" description="Disordered" evidence="7">
    <location>
        <begin position="42"/>
        <end position="67"/>
    </location>
</feature>
<keyword evidence="3" id="KW-0813">Transport</keyword>
<dbReference type="Gene3D" id="2.40.30.170">
    <property type="match status" value="1"/>
</dbReference>
<dbReference type="Gene3D" id="2.40.420.20">
    <property type="match status" value="1"/>
</dbReference>
<comment type="caution">
    <text evidence="13">The sequence shown here is derived from an EMBL/GenBank/DDBJ whole genome shotgun (WGS) entry which is preliminary data.</text>
</comment>